<keyword evidence="2" id="KW-0418">Kinase</keyword>
<dbReference type="AlphaFoldDB" id="A0A1G7VSD6"/>
<dbReference type="GO" id="GO:0016301">
    <property type="term" value="F:kinase activity"/>
    <property type="evidence" value="ECO:0007669"/>
    <property type="project" value="UniProtKB-KW"/>
</dbReference>
<evidence type="ECO:0000313" key="3">
    <source>
        <dbReference type="Proteomes" id="UP000198656"/>
    </source>
</evidence>
<sequence length="101" mass="10874">MMTDPLKPLGMYIFQLTSFGPKFAAGGRMFVDVTPLLASPDSRKTLLKTMGEHDPLMKDALMTIVERGDFIKPLASDQTEVPGKSKKGISSAGSPANALNF</sequence>
<organism evidence="2 3">
    <name type="scientific">Desulfosporosinus hippei DSM 8344</name>
    <dbReference type="NCBI Taxonomy" id="1121419"/>
    <lineage>
        <taxon>Bacteria</taxon>
        <taxon>Bacillati</taxon>
        <taxon>Bacillota</taxon>
        <taxon>Clostridia</taxon>
        <taxon>Eubacteriales</taxon>
        <taxon>Desulfitobacteriaceae</taxon>
        <taxon>Desulfosporosinus</taxon>
    </lineage>
</organism>
<accession>A0A1G7VSD6</accession>
<dbReference type="EMBL" id="FNCP01000004">
    <property type="protein sequence ID" value="SDG62715.1"/>
    <property type="molecule type" value="Genomic_DNA"/>
</dbReference>
<evidence type="ECO:0000256" key="1">
    <source>
        <dbReference type="SAM" id="MobiDB-lite"/>
    </source>
</evidence>
<keyword evidence="2" id="KW-0670">Pyruvate</keyword>
<keyword evidence="3" id="KW-1185">Reference proteome</keyword>
<gene>
    <name evidence="2" type="ORF">SAMN05443529_104227</name>
</gene>
<keyword evidence="2" id="KW-0808">Transferase</keyword>
<feature type="region of interest" description="Disordered" evidence="1">
    <location>
        <begin position="75"/>
        <end position="101"/>
    </location>
</feature>
<protein>
    <submittedName>
        <fullName evidence="2">Pyruvate, water dikinase</fullName>
    </submittedName>
</protein>
<reference evidence="3" key="1">
    <citation type="submission" date="2016-10" db="EMBL/GenBank/DDBJ databases">
        <authorList>
            <person name="Varghese N."/>
            <person name="Submissions S."/>
        </authorList>
    </citation>
    <scope>NUCLEOTIDE SEQUENCE [LARGE SCALE GENOMIC DNA]</scope>
    <source>
        <strain evidence="3">DSM 8344</strain>
    </source>
</reference>
<evidence type="ECO:0000313" key="2">
    <source>
        <dbReference type="EMBL" id="SDG62715.1"/>
    </source>
</evidence>
<name>A0A1G7VSD6_9FIRM</name>
<dbReference type="STRING" id="1121419.SAMN05443529_104227"/>
<proteinExistence type="predicted"/>
<dbReference type="Proteomes" id="UP000198656">
    <property type="component" value="Unassembled WGS sequence"/>
</dbReference>